<feature type="compositionally biased region" description="Basic residues" evidence="5">
    <location>
        <begin position="55"/>
        <end position="66"/>
    </location>
</feature>
<dbReference type="GO" id="GO:0016705">
    <property type="term" value="F:oxidoreductase activity, acting on paired donors, with incorporation or reduction of molecular oxygen"/>
    <property type="evidence" value="ECO:0007669"/>
    <property type="project" value="InterPro"/>
</dbReference>
<dbReference type="GO" id="GO:0020037">
    <property type="term" value="F:heme binding"/>
    <property type="evidence" value="ECO:0007669"/>
    <property type="project" value="InterPro"/>
</dbReference>
<accession>G3JNE3</accession>
<reference evidence="7 8" key="1">
    <citation type="journal article" date="2011" name="Genome Biol.">
        <title>Genome sequence of the insect pathogenic fungus Cordyceps militaris, a valued traditional Chinese medicine.</title>
        <authorList>
            <person name="Zheng P."/>
            <person name="Xia Y."/>
            <person name="Xiao G."/>
            <person name="Xiong C."/>
            <person name="Hu X."/>
            <person name="Zhang S."/>
            <person name="Zheng H."/>
            <person name="Huang Y."/>
            <person name="Zhou Y."/>
            <person name="Wang S."/>
            <person name="Zhao G.P."/>
            <person name="Liu X."/>
            <person name="St Leger R.J."/>
            <person name="Wang C."/>
        </authorList>
    </citation>
    <scope>NUCLEOTIDE SEQUENCE [LARGE SCALE GENOMIC DNA]</scope>
    <source>
        <strain evidence="7 8">CM01</strain>
    </source>
</reference>
<dbReference type="InterPro" id="IPR050364">
    <property type="entry name" value="Cytochrome_P450_fung"/>
</dbReference>
<protein>
    <submittedName>
        <fullName evidence="7">Cytochrome P450</fullName>
    </submittedName>
</protein>
<evidence type="ECO:0000313" key="7">
    <source>
        <dbReference type="EMBL" id="EGX89962.1"/>
    </source>
</evidence>
<dbReference type="HOGENOM" id="CLU_466924_0_0_1"/>
<evidence type="ECO:0000256" key="4">
    <source>
        <dbReference type="ARBA" id="ARBA00023004"/>
    </source>
</evidence>
<dbReference type="EMBL" id="JH126404">
    <property type="protein sequence ID" value="EGX89962.1"/>
    <property type="molecule type" value="Genomic_DNA"/>
</dbReference>
<sequence length="584" mass="65311">MPVRKDVGDCKRKTKKGAAGRSSCELQPSLRSPSPALDESNTTSKSASKEDRQKRGPMRLRQRQRPRSTSTWQHLRTCPTCHCIDLQHNGYAVRGKGLRFRRLQGFPSLLKRQTTAEIAARQRDSMSSSDAGRSLHIWRAIERGLERVGTHTRFWLLLVEIQVVVAIVLCAGVEVFQRCIKSMSITCQYEGDIADVVRPNAFGESNSVLKRQICDFNPLRLVPGHWTALVVRGWFQIPPQDPRAAWVATLRKSLRQMFKSWTMQYGGVFRVVLGSKEVVVLNSREAVAKTLVKQGASYQTRPEWDLWHETFVHGAGTGGVATIGTRWTAGVSKLRKLLGPQTGAQKLPKYNHYVSRRYLRLVKLLAEAETDPKDLGYCWWSTAIGLVTDQLVGHGHDDDFVRLICDTEIGVFKLRALGDPLGDWVPLIRVSQALVGKLTSGLRYVVNRAGLPIPRLLRNANEEKCDVLRRNQTKYCRAQLGSLTRRVGNGDTTPSQLGDLFRALPEPLSDHDQFQLITTLSGSGMAIGTTLTWLVGYLASHPALQDVAFSAIQEVYSGHGPRGRPLLDGYPPGFLARDEQRLQH</sequence>
<evidence type="ECO:0000256" key="1">
    <source>
        <dbReference type="ARBA" id="ARBA00010617"/>
    </source>
</evidence>
<keyword evidence="2" id="KW-0479">Metal-binding</keyword>
<dbReference type="AlphaFoldDB" id="G3JNE3"/>
<dbReference type="Pfam" id="PF00067">
    <property type="entry name" value="p450"/>
    <property type="match status" value="1"/>
</dbReference>
<dbReference type="PANTHER" id="PTHR46300:SF6">
    <property type="entry name" value="CYTOCHROME P450 2C30"/>
    <property type="match status" value="1"/>
</dbReference>
<dbReference type="KEGG" id="cmt:CCM_08216"/>
<keyword evidence="6" id="KW-0812">Transmembrane</keyword>
<dbReference type="PRINTS" id="PR00463">
    <property type="entry name" value="EP450I"/>
</dbReference>
<name>G3JNE3_CORMM</name>
<feature type="region of interest" description="Disordered" evidence="5">
    <location>
        <begin position="1"/>
        <end position="71"/>
    </location>
</feature>
<dbReference type="Gene3D" id="1.10.630.10">
    <property type="entry name" value="Cytochrome P450"/>
    <property type="match status" value="1"/>
</dbReference>
<dbReference type="RefSeq" id="XP_006673417.1">
    <property type="nucleotide sequence ID" value="XM_006673354.1"/>
</dbReference>
<keyword evidence="6" id="KW-1133">Transmembrane helix</keyword>
<dbReference type="Proteomes" id="UP000001610">
    <property type="component" value="Unassembled WGS sequence"/>
</dbReference>
<dbReference type="OrthoDB" id="1055148at2759"/>
<evidence type="ECO:0000256" key="2">
    <source>
        <dbReference type="ARBA" id="ARBA00022723"/>
    </source>
</evidence>
<comment type="similarity">
    <text evidence="1">Belongs to the cytochrome P450 family.</text>
</comment>
<dbReference type="GO" id="GO:0005506">
    <property type="term" value="F:iron ion binding"/>
    <property type="evidence" value="ECO:0007669"/>
    <property type="project" value="InterPro"/>
</dbReference>
<proteinExistence type="inferred from homology"/>
<dbReference type="PANTHER" id="PTHR46300">
    <property type="entry name" value="P450, PUTATIVE (EUROFUNG)-RELATED-RELATED"/>
    <property type="match status" value="1"/>
</dbReference>
<keyword evidence="8" id="KW-1185">Reference proteome</keyword>
<evidence type="ECO:0000313" key="8">
    <source>
        <dbReference type="Proteomes" id="UP000001610"/>
    </source>
</evidence>
<gene>
    <name evidence="7" type="ORF">CCM_08216</name>
</gene>
<dbReference type="GeneID" id="18170224"/>
<dbReference type="InterPro" id="IPR001128">
    <property type="entry name" value="Cyt_P450"/>
</dbReference>
<evidence type="ECO:0000256" key="6">
    <source>
        <dbReference type="SAM" id="Phobius"/>
    </source>
</evidence>
<dbReference type="InParanoid" id="G3JNE3"/>
<dbReference type="VEuPathDB" id="FungiDB:CCM_08216"/>
<dbReference type="InterPro" id="IPR002401">
    <property type="entry name" value="Cyt_P450_E_grp-I"/>
</dbReference>
<keyword evidence="6" id="KW-0472">Membrane</keyword>
<dbReference type="GO" id="GO:0004497">
    <property type="term" value="F:monooxygenase activity"/>
    <property type="evidence" value="ECO:0007669"/>
    <property type="project" value="InterPro"/>
</dbReference>
<dbReference type="InterPro" id="IPR036396">
    <property type="entry name" value="Cyt_P450_sf"/>
</dbReference>
<evidence type="ECO:0000256" key="3">
    <source>
        <dbReference type="ARBA" id="ARBA00023002"/>
    </source>
</evidence>
<feature type="transmembrane region" description="Helical" evidence="6">
    <location>
        <begin position="154"/>
        <end position="176"/>
    </location>
</feature>
<evidence type="ECO:0000256" key="5">
    <source>
        <dbReference type="SAM" id="MobiDB-lite"/>
    </source>
</evidence>
<organism evidence="7 8">
    <name type="scientific">Cordyceps militaris (strain CM01)</name>
    <name type="common">Caterpillar fungus</name>
    <dbReference type="NCBI Taxonomy" id="983644"/>
    <lineage>
        <taxon>Eukaryota</taxon>
        <taxon>Fungi</taxon>
        <taxon>Dikarya</taxon>
        <taxon>Ascomycota</taxon>
        <taxon>Pezizomycotina</taxon>
        <taxon>Sordariomycetes</taxon>
        <taxon>Hypocreomycetidae</taxon>
        <taxon>Hypocreales</taxon>
        <taxon>Cordycipitaceae</taxon>
        <taxon>Cordyceps</taxon>
    </lineage>
</organism>
<keyword evidence="4" id="KW-0408">Iron</keyword>
<feature type="compositionally biased region" description="Basic and acidic residues" evidence="5">
    <location>
        <begin position="1"/>
        <end position="11"/>
    </location>
</feature>
<keyword evidence="3" id="KW-0560">Oxidoreductase</keyword>
<dbReference type="SUPFAM" id="SSF48264">
    <property type="entry name" value="Cytochrome P450"/>
    <property type="match status" value="1"/>
</dbReference>